<dbReference type="PANTHER" id="PTHR33171">
    <property type="entry name" value="LAR_N DOMAIN-CONTAINING PROTEIN"/>
    <property type="match status" value="1"/>
</dbReference>
<dbReference type="Gene3D" id="3.40.50.11440">
    <property type="match status" value="1"/>
</dbReference>
<sequence>MKDYTFHYGRGEKTFSIDESRVLKEIRMPEKSPLTDIPSAVLEAIRNPIGCPSLDEIVKPGDTVTFICNDPTRVANSFDFMPVLLNELNRLGVPDANVQIVFSLGSHRLMTEEEMAEGVSPEVAGRVKMFNSDCNIPEDFEYFGTTSRFTPVLINKHICHSDHVILTGTIVHHYFSGYGGGRKAVLPGCAAMETIRHNHSFMMDPHAGLGATTGNPVYEDQMEGVKLWADAMKKRGTNVFLFNAILDAEHRFLKMFAGDYIAAHLEACKFVDEVYGVPIDKKADVVIVSCGGYPKDINVYQMQKTMDNSVLAVREGGVVVLLADCEEGSGSKVLEETFRRLKTPEAIEGELAGHFVIGANKAYAVSRLMTKAHFILVTSLDRQLAKDMLFTGAVNEVDEALKLAEEYVGKDYSIILMPTGSLTVPLYKG</sequence>
<dbReference type="NCBIfam" id="NF033504">
    <property type="entry name" value="Ni_dep_LarA"/>
    <property type="match status" value="1"/>
</dbReference>
<evidence type="ECO:0000259" key="1">
    <source>
        <dbReference type="Pfam" id="PF09861"/>
    </source>
</evidence>
<feature type="domain" description="LarA-like N-terminal" evidence="1">
    <location>
        <begin position="8"/>
        <end position="209"/>
    </location>
</feature>
<organism evidence="3 4">
    <name type="scientific">Schwartzia succinivorans DSM 10502</name>
    <dbReference type="NCBI Taxonomy" id="1123243"/>
    <lineage>
        <taxon>Bacteria</taxon>
        <taxon>Bacillati</taxon>
        <taxon>Bacillota</taxon>
        <taxon>Negativicutes</taxon>
        <taxon>Selenomonadales</taxon>
        <taxon>Selenomonadaceae</taxon>
        <taxon>Schwartzia</taxon>
    </lineage>
</organism>
<dbReference type="Proteomes" id="UP000184404">
    <property type="component" value="Unassembled WGS sequence"/>
</dbReference>
<protein>
    <submittedName>
        <fullName evidence="3">Nickel-dependent lactate racemase</fullName>
    </submittedName>
</protein>
<dbReference type="RefSeq" id="WP_072934395.1">
    <property type="nucleotide sequence ID" value="NZ_FQUG01000002.1"/>
</dbReference>
<accession>A0A1M4SX08</accession>
<evidence type="ECO:0000313" key="3">
    <source>
        <dbReference type="EMBL" id="SHE36781.1"/>
    </source>
</evidence>
<gene>
    <name evidence="3" type="ORF">SAMN02745190_00282</name>
</gene>
<dbReference type="OrthoDB" id="9770545at2"/>
<dbReference type="AlphaFoldDB" id="A0A1M4SX08"/>
<dbReference type="InterPro" id="IPR048068">
    <property type="entry name" value="LarA-like"/>
</dbReference>
<name>A0A1M4SX08_9FIRM</name>
<dbReference type="Pfam" id="PF21113">
    <property type="entry name" value="LarA_C"/>
    <property type="match status" value="1"/>
</dbReference>
<reference evidence="3 4" key="1">
    <citation type="submission" date="2016-11" db="EMBL/GenBank/DDBJ databases">
        <authorList>
            <person name="Jaros S."/>
            <person name="Januszkiewicz K."/>
            <person name="Wedrychowicz H."/>
        </authorList>
    </citation>
    <scope>NUCLEOTIDE SEQUENCE [LARGE SCALE GENOMIC DNA]</scope>
    <source>
        <strain evidence="3 4">DSM 10502</strain>
    </source>
</reference>
<dbReference type="Pfam" id="PF09861">
    <property type="entry name" value="Lar_N"/>
    <property type="match status" value="1"/>
</dbReference>
<dbReference type="Gene3D" id="3.90.226.30">
    <property type="match status" value="1"/>
</dbReference>
<dbReference type="EMBL" id="FQUG01000002">
    <property type="protein sequence ID" value="SHE36781.1"/>
    <property type="molecule type" value="Genomic_DNA"/>
</dbReference>
<dbReference type="GO" id="GO:0050043">
    <property type="term" value="F:lactate racemase activity"/>
    <property type="evidence" value="ECO:0007669"/>
    <property type="project" value="InterPro"/>
</dbReference>
<dbReference type="InterPro" id="IPR043166">
    <property type="entry name" value="LarA-like_C"/>
</dbReference>
<dbReference type="InterPro" id="IPR018657">
    <property type="entry name" value="LarA-like_N"/>
</dbReference>
<proteinExistence type="predicted"/>
<evidence type="ECO:0000313" key="4">
    <source>
        <dbReference type="Proteomes" id="UP000184404"/>
    </source>
</evidence>
<keyword evidence="4" id="KW-1185">Reference proteome</keyword>
<evidence type="ECO:0000259" key="2">
    <source>
        <dbReference type="Pfam" id="PF21113"/>
    </source>
</evidence>
<dbReference type="STRING" id="1123243.SAMN02745190_00282"/>
<dbReference type="InterPro" id="IPR048520">
    <property type="entry name" value="LarA_C"/>
</dbReference>
<dbReference type="InterPro" id="IPR047926">
    <property type="entry name" value="Ni_dep_LarA"/>
</dbReference>
<dbReference type="PANTHER" id="PTHR33171:SF17">
    <property type="entry name" value="LARA-LIKE N-TERMINAL DOMAIN-CONTAINING PROTEIN"/>
    <property type="match status" value="1"/>
</dbReference>
<feature type="domain" description="Lactate racemase C-terminal" evidence="2">
    <location>
        <begin position="281"/>
        <end position="420"/>
    </location>
</feature>